<evidence type="ECO:0000256" key="4">
    <source>
        <dbReference type="ARBA" id="ARBA00022679"/>
    </source>
</evidence>
<dbReference type="InterPro" id="IPR016024">
    <property type="entry name" value="ARM-type_fold"/>
</dbReference>
<dbReference type="EC" id="2.3.2.27" evidence="3"/>
<comment type="catalytic activity">
    <reaction evidence="1">
        <text>S-ubiquitinyl-[E2 ubiquitin-conjugating enzyme]-L-cysteine + [acceptor protein]-L-lysine = [E2 ubiquitin-conjugating enzyme]-L-cysteine + N(6)-ubiquitinyl-[acceptor protein]-L-lysine.</text>
        <dbReference type="EC" id="2.3.2.27"/>
    </reaction>
</comment>
<evidence type="ECO:0000256" key="6">
    <source>
        <dbReference type="PROSITE-ProRule" id="PRU00259"/>
    </source>
</evidence>
<evidence type="ECO:0000256" key="5">
    <source>
        <dbReference type="ARBA" id="ARBA00022786"/>
    </source>
</evidence>
<sequence>MVLCRFFFPVFFVAPSTFPLSLLRGKKNISPFPFNSYSHRSPLSLSSPSFRALTLSLNLADRSSLLLSLLLDHLFSVSFLLATEFRSGRSDVLLDVLEWCFLCRKCREFSSQERVLKVHISMCLELKKILDSVVTILPAIESARPGYSSGIQELCSLNNSIERAKLLLQHCAESSKLYLAITGEATLLRCERIRSAWNQSFCCIQNMVPPLLASQISEVLDCLRKANFVIDSAEEVAGKVLLELLQQTNASDDLELEAFQIAASNLNITSPKAILIERRAIKKLRDKIRGTDSKKEKLLSYLLHLLDKHGRKMRPDICEHKENVNAESKCPTPGINFACDADNSENNDEPTDHGEAQADLSRTIAPPEEFCCPISSRLMFDPVVIASGQTYERIWIEKWFDEGHDICPKTQKKLANFSMIPNSCMKDLISNWCSKHSVSVMDPCSQPIPAACSSWEPSHCNSISSLKNVSAPLLDGKTGDFIVQSDHSNVSFISSDASYCSDSFHVRGIENPRDKCAQLFPWSDDYQKCQAFSNFNHDMFLRFFCGLSELSLDFQGKAVEDVKILLEGDEETCYAMLSNGFAEALMGFLKNARDMSDVRAQRTGAQLLLAFLSNSRVEIPSLGEDVFQWLASFLDSEITTEALMIFQKLSHFPKCRPDIVTSGIASSVIKFLDSEDTEFLELAVKILCDLSLHNEVKSSILSAGSISKLVSLLSDRRLALFCLKIMQNLSDDEEAAALIAETNGCLAAIVELLDAGTCEEQEYAVTILHSVCTHSFANCLLVLREGVIPALVDISVNGNAEGKESAMKLLHLLRDVRHAEYLDSSCPQSETLPEPAEDSIECSASKEPISKSSGFFRKKMKLFSKPRSLAALF</sequence>
<dbReference type="SUPFAM" id="SSF48371">
    <property type="entry name" value="ARM repeat"/>
    <property type="match status" value="1"/>
</dbReference>
<dbReference type="PANTHER" id="PTHR23315:SF240">
    <property type="entry name" value="U-BOX DOMAIN-CONTAINING PROTEIN 5"/>
    <property type="match status" value="1"/>
</dbReference>
<dbReference type="CDD" id="cd16664">
    <property type="entry name" value="RING-Ubox_PUB"/>
    <property type="match status" value="1"/>
</dbReference>
<evidence type="ECO:0000256" key="1">
    <source>
        <dbReference type="ARBA" id="ARBA00000900"/>
    </source>
</evidence>
<dbReference type="InterPro" id="IPR003613">
    <property type="entry name" value="Ubox_domain"/>
</dbReference>
<dbReference type="SUPFAM" id="SSF57850">
    <property type="entry name" value="RING/U-box"/>
    <property type="match status" value="1"/>
</dbReference>
<dbReference type="InterPro" id="IPR013083">
    <property type="entry name" value="Znf_RING/FYVE/PHD"/>
</dbReference>
<dbReference type="PROSITE" id="PS51698">
    <property type="entry name" value="U_BOX"/>
    <property type="match status" value="1"/>
</dbReference>
<name>A0A8N4F6C7_ELAGV</name>
<feature type="chain" id="PRO_5035453306" description="RING-type E3 ubiquitin transferase" evidence="7">
    <location>
        <begin position="20"/>
        <end position="873"/>
    </location>
</feature>
<dbReference type="InterPro" id="IPR000225">
    <property type="entry name" value="Armadillo"/>
</dbReference>
<dbReference type="OrthoDB" id="10064100at2759"/>
<dbReference type="PANTHER" id="PTHR23315">
    <property type="entry name" value="U BOX DOMAIN-CONTAINING"/>
    <property type="match status" value="1"/>
</dbReference>
<accession>A0A8N4F6C7</accession>
<dbReference type="InterPro" id="IPR011989">
    <property type="entry name" value="ARM-like"/>
</dbReference>
<dbReference type="AlphaFoldDB" id="A0A8N4F6C7"/>
<evidence type="ECO:0000313" key="10">
    <source>
        <dbReference type="RefSeq" id="XP_029124359.1"/>
    </source>
</evidence>
<dbReference type="GO" id="GO:0016567">
    <property type="term" value="P:protein ubiquitination"/>
    <property type="evidence" value="ECO:0007669"/>
    <property type="project" value="UniProtKB-UniPathway"/>
</dbReference>
<keyword evidence="5" id="KW-0833">Ubl conjugation pathway</keyword>
<gene>
    <name evidence="10" type="primary">LOC105058751</name>
</gene>
<comment type="pathway">
    <text evidence="2">Protein modification; protein ubiquitination.</text>
</comment>
<evidence type="ECO:0000256" key="3">
    <source>
        <dbReference type="ARBA" id="ARBA00012483"/>
    </source>
</evidence>
<keyword evidence="7" id="KW-0732">Signal</keyword>
<dbReference type="Proteomes" id="UP000504607">
    <property type="component" value="Chromosome 15"/>
</dbReference>
<keyword evidence="9" id="KW-1185">Reference proteome</keyword>
<organism evidence="9 10">
    <name type="scientific">Elaeis guineensis var. tenera</name>
    <name type="common">Oil palm</name>
    <dbReference type="NCBI Taxonomy" id="51953"/>
    <lineage>
        <taxon>Eukaryota</taxon>
        <taxon>Viridiplantae</taxon>
        <taxon>Streptophyta</taxon>
        <taxon>Embryophyta</taxon>
        <taxon>Tracheophyta</taxon>
        <taxon>Spermatophyta</taxon>
        <taxon>Magnoliopsida</taxon>
        <taxon>Liliopsida</taxon>
        <taxon>Arecaceae</taxon>
        <taxon>Arecoideae</taxon>
        <taxon>Cocoseae</taxon>
        <taxon>Elaeidinae</taxon>
        <taxon>Elaeis</taxon>
    </lineage>
</organism>
<feature type="domain" description="U-box" evidence="8">
    <location>
        <begin position="365"/>
        <end position="439"/>
    </location>
</feature>
<dbReference type="Gene3D" id="1.25.10.10">
    <property type="entry name" value="Leucine-rich Repeat Variant"/>
    <property type="match status" value="1"/>
</dbReference>
<evidence type="ECO:0000313" key="9">
    <source>
        <dbReference type="Proteomes" id="UP000504607"/>
    </source>
</evidence>
<feature type="repeat" description="ARM" evidence="6">
    <location>
        <begin position="704"/>
        <end position="744"/>
    </location>
</feature>
<dbReference type="SMART" id="SM00504">
    <property type="entry name" value="Ubox"/>
    <property type="match status" value="1"/>
</dbReference>
<dbReference type="UniPathway" id="UPA00143"/>
<proteinExistence type="predicted"/>
<protein>
    <recommendedName>
        <fullName evidence="3">RING-type E3 ubiquitin transferase</fullName>
        <ecNumber evidence="3">2.3.2.27</ecNumber>
    </recommendedName>
</protein>
<dbReference type="GO" id="GO:0061630">
    <property type="term" value="F:ubiquitin protein ligase activity"/>
    <property type="evidence" value="ECO:0007669"/>
    <property type="project" value="UniProtKB-EC"/>
</dbReference>
<dbReference type="InterPro" id="IPR045210">
    <property type="entry name" value="RING-Ubox_PUB"/>
</dbReference>
<dbReference type="PROSITE" id="PS50176">
    <property type="entry name" value="ARM_REPEAT"/>
    <property type="match status" value="1"/>
</dbReference>
<evidence type="ECO:0000256" key="7">
    <source>
        <dbReference type="SAM" id="SignalP"/>
    </source>
</evidence>
<dbReference type="RefSeq" id="XP_029124359.1">
    <property type="nucleotide sequence ID" value="XM_029268526.1"/>
</dbReference>
<dbReference type="Pfam" id="PF05804">
    <property type="entry name" value="KAP"/>
    <property type="match status" value="1"/>
</dbReference>
<dbReference type="FunFam" id="3.30.40.10:FF:000382">
    <property type="entry name" value="RING-type E3 ubiquitin transferase"/>
    <property type="match status" value="1"/>
</dbReference>
<evidence type="ECO:0000259" key="8">
    <source>
        <dbReference type="PROSITE" id="PS51698"/>
    </source>
</evidence>
<reference evidence="10" key="1">
    <citation type="submission" date="2025-08" db="UniProtKB">
        <authorList>
            <consortium name="RefSeq"/>
        </authorList>
    </citation>
    <scope>IDENTIFICATION</scope>
</reference>
<keyword evidence="4" id="KW-0808">Transferase</keyword>
<feature type="signal peptide" evidence="7">
    <location>
        <begin position="1"/>
        <end position="19"/>
    </location>
</feature>
<dbReference type="Gene3D" id="3.30.40.10">
    <property type="entry name" value="Zinc/RING finger domain, C3HC4 (zinc finger)"/>
    <property type="match status" value="1"/>
</dbReference>
<dbReference type="Pfam" id="PF04564">
    <property type="entry name" value="U-box"/>
    <property type="match status" value="1"/>
</dbReference>
<evidence type="ECO:0000256" key="2">
    <source>
        <dbReference type="ARBA" id="ARBA00004906"/>
    </source>
</evidence>